<dbReference type="InterPro" id="IPR018484">
    <property type="entry name" value="FGGY_N"/>
</dbReference>
<dbReference type="GO" id="GO:0016301">
    <property type="term" value="F:kinase activity"/>
    <property type="evidence" value="ECO:0007669"/>
    <property type="project" value="UniProtKB-KW"/>
</dbReference>
<dbReference type="InterPro" id="IPR043129">
    <property type="entry name" value="ATPase_NBD"/>
</dbReference>
<dbReference type="Gene3D" id="3.30.420.40">
    <property type="match status" value="2"/>
</dbReference>
<reference evidence="4 5" key="1">
    <citation type="submission" date="2022-06" db="EMBL/GenBank/DDBJ databases">
        <title>Halogeometricum sp. a new haloarchaeum isolate from saline soil.</title>
        <authorList>
            <person name="Strakova D."/>
            <person name="Galisteo C."/>
            <person name="Sanchez-Porro C."/>
            <person name="Ventosa A."/>
        </authorList>
    </citation>
    <scope>NUCLEOTIDE SEQUENCE [LARGE SCALE GENOMIC DNA]</scope>
    <source>
        <strain evidence="5">S3BR25-2</strain>
    </source>
</reference>
<evidence type="ECO:0000256" key="2">
    <source>
        <dbReference type="ARBA" id="ARBA00022777"/>
    </source>
</evidence>
<comment type="caution">
    <text evidence="4">The sequence shown here is derived from an EMBL/GenBank/DDBJ whole genome shotgun (WGS) entry which is preliminary data.</text>
</comment>
<dbReference type="SUPFAM" id="SSF53067">
    <property type="entry name" value="Actin-like ATPase domain"/>
    <property type="match status" value="2"/>
</dbReference>
<evidence type="ECO:0000259" key="3">
    <source>
        <dbReference type="Pfam" id="PF00370"/>
    </source>
</evidence>
<keyword evidence="5" id="KW-1185">Reference proteome</keyword>
<proteinExistence type="predicted"/>
<keyword evidence="1" id="KW-0808">Transferase</keyword>
<evidence type="ECO:0000256" key="1">
    <source>
        <dbReference type="ARBA" id="ARBA00022679"/>
    </source>
</evidence>
<feature type="domain" description="Carbohydrate kinase FGGY N-terminal" evidence="3">
    <location>
        <begin position="109"/>
        <end position="236"/>
    </location>
</feature>
<dbReference type="PANTHER" id="PTHR43095">
    <property type="entry name" value="SUGAR KINASE"/>
    <property type="match status" value="1"/>
</dbReference>
<evidence type="ECO:0000313" key="4">
    <source>
        <dbReference type="EMBL" id="MDS0295553.1"/>
    </source>
</evidence>
<accession>A0ABU2G5X3</accession>
<dbReference type="Proteomes" id="UP001254813">
    <property type="component" value="Unassembled WGS sequence"/>
</dbReference>
<dbReference type="Pfam" id="PF00370">
    <property type="entry name" value="FGGY_N"/>
    <property type="match status" value="1"/>
</dbReference>
<gene>
    <name evidence="4" type="ORF">NDI79_15375</name>
</gene>
<keyword evidence="2 4" id="KW-0418">Kinase</keyword>
<dbReference type="InterPro" id="IPR050406">
    <property type="entry name" value="FGGY_Carb_Kinase"/>
</dbReference>
<dbReference type="RefSeq" id="WP_310929479.1">
    <property type="nucleotide sequence ID" value="NZ_JAMQOQ010000004.1"/>
</dbReference>
<protein>
    <submittedName>
        <fullName evidence="4">FGGY family carbohydrate kinase</fullName>
    </submittedName>
</protein>
<evidence type="ECO:0000313" key="5">
    <source>
        <dbReference type="Proteomes" id="UP001254813"/>
    </source>
</evidence>
<organism evidence="4 5">
    <name type="scientific">Halogeometricum luteum</name>
    <dbReference type="NCBI Taxonomy" id="2950537"/>
    <lineage>
        <taxon>Archaea</taxon>
        <taxon>Methanobacteriati</taxon>
        <taxon>Methanobacteriota</taxon>
        <taxon>Stenosarchaea group</taxon>
        <taxon>Halobacteria</taxon>
        <taxon>Halobacteriales</taxon>
        <taxon>Haloferacaceae</taxon>
        <taxon>Halogeometricum</taxon>
    </lineage>
</organism>
<dbReference type="PANTHER" id="PTHR43095:SF2">
    <property type="entry name" value="GLUCONOKINASE"/>
    <property type="match status" value="1"/>
</dbReference>
<sequence length="489" mass="54427">MNDTFLVGVDLALSSVRVTAYDENGDVALSGRADVDEPSAEGWEAALREAAVYLPNERTVVSTVGTSGTVVPVDARGDAVFDPQWYYETAPEQEARLTDLDLAEELSARGVSLSASSPLAKILRLREEHPDRFDDVEWILSPATWLLYRLAVPEGERWTDLETDWTNALKFGADVTTRPPEWFEPLFDAVDVAVDLFPAIRAPGTFVGHAESRLAEEVGLADAELYQGLTDGNASVLASGCLQPGDCSIVSASTSVVKYVSEEIEPHDALYYHRHPIEGYLPGAAFDSGVILRWFCERILDIDRDEGLKLARGVDAGEEPRLFLQGNRSPFFDPEMGTTMFDLWPGEDRSTDEARGRLVRGIVSSIALSEYTYFPLLEEHFGRDIEEVRLVSGGEAGRDDPFSWWNTLRASVWDREVLQMEPRATVGPLIPAALTASVYGDVDEASDRLLRVNGEVPVDDRLREAYRERKEEFADDWSRVNDLYGRLDR</sequence>
<dbReference type="EMBL" id="JAMQOQ010000004">
    <property type="protein sequence ID" value="MDS0295553.1"/>
    <property type="molecule type" value="Genomic_DNA"/>
</dbReference>
<name>A0ABU2G5X3_9EURY</name>